<sequence length="86" mass="9773">MTDWQGARWVKYRKAKRNWEAMSGDQTGKKLSGILPVPYTVPTPNELKVIRPCSSILRRTFGPPDLDCPEHLLTATVDQYLEETGL</sequence>
<organism evidence="1 2">
    <name type="scientific">Liparis tanakae</name>
    <name type="common">Tanaka's snailfish</name>
    <dbReference type="NCBI Taxonomy" id="230148"/>
    <lineage>
        <taxon>Eukaryota</taxon>
        <taxon>Metazoa</taxon>
        <taxon>Chordata</taxon>
        <taxon>Craniata</taxon>
        <taxon>Vertebrata</taxon>
        <taxon>Euteleostomi</taxon>
        <taxon>Actinopterygii</taxon>
        <taxon>Neopterygii</taxon>
        <taxon>Teleostei</taxon>
        <taxon>Neoteleostei</taxon>
        <taxon>Acanthomorphata</taxon>
        <taxon>Eupercaria</taxon>
        <taxon>Perciformes</taxon>
        <taxon>Cottioidei</taxon>
        <taxon>Cottales</taxon>
        <taxon>Liparidae</taxon>
        <taxon>Liparis</taxon>
    </lineage>
</organism>
<evidence type="ECO:0000313" key="1">
    <source>
        <dbReference type="EMBL" id="TNN50212.1"/>
    </source>
</evidence>
<reference evidence="1 2" key="1">
    <citation type="submission" date="2019-03" db="EMBL/GenBank/DDBJ databases">
        <title>First draft genome of Liparis tanakae, snailfish: a comprehensive survey of snailfish specific genes.</title>
        <authorList>
            <person name="Kim W."/>
            <person name="Song I."/>
            <person name="Jeong J.-H."/>
            <person name="Kim D."/>
            <person name="Kim S."/>
            <person name="Ryu S."/>
            <person name="Song J.Y."/>
            <person name="Lee S.K."/>
        </authorList>
    </citation>
    <scope>NUCLEOTIDE SEQUENCE [LARGE SCALE GENOMIC DNA]</scope>
    <source>
        <tissue evidence="1">Muscle</tissue>
    </source>
</reference>
<evidence type="ECO:0000313" key="2">
    <source>
        <dbReference type="Proteomes" id="UP000314294"/>
    </source>
</evidence>
<name>A0A4Z2GC64_9TELE</name>
<accession>A0A4Z2GC64</accession>
<protein>
    <submittedName>
        <fullName evidence="1">Uncharacterized protein</fullName>
    </submittedName>
</protein>
<proteinExistence type="predicted"/>
<keyword evidence="2" id="KW-1185">Reference proteome</keyword>
<comment type="caution">
    <text evidence="1">The sequence shown here is derived from an EMBL/GenBank/DDBJ whole genome shotgun (WGS) entry which is preliminary data.</text>
</comment>
<dbReference type="AlphaFoldDB" id="A0A4Z2GC64"/>
<gene>
    <name evidence="1" type="ORF">EYF80_039584</name>
</gene>
<dbReference type="Proteomes" id="UP000314294">
    <property type="component" value="Unassembled WGS sequence"/>
</dbReference>
<dbReference type="EMBL" id="SRLO01000627">
    <property type="protein sequence ID" value="TNN50212.1"/>
    <property type="molecule type" value="Genomic_DNA"/>
</dbReference>